<evidence type="ECO:0000313" key="4">
    <source>
        <dbReference type="EMBL" id="MFB9088860.1"/>
    </source>
</evidence>
<evidence type="ECO:0000256" key="1">
    <source>
        <dbReference type="SAM" id="MobiDB-lite"/>
    </source>
</evidence>
<feature type="chain" id="PRO_5047419637" evidence="2">
    <location>
        <begin position="20"/>
        <end position="928"/>
    </location>
</feature>
<dbReference type="InterPro" id="IPR041700">
    <property type="entry name" value="OMP_b-brl_3"/>
</dbReference>
<evidence type="ECO:0000259" key="3">
    <source>
        <dbReference type="Pfam" id="PF14905"/>
    </source>
</evidence>
<dbReference type="Pfam" id="PF14905">
    <property type="entry name" value="OMP_b-brl_3"/>
    <property type="match status" value="1"/>
</dbReference>
<keyword evidence="2" id="KW-0732">Signal</keyword>
<dbReference type="InterPro" id="IPR008969">
    <property type="entry name" value="CarboxyPept-like_regulatory"/>
</dbReference>
<dbReference type="Pfam" id="PF13715">
    <property type="entry name" value="CarbopepD_reg_2"/>
    <property type="match status" value="1"/>
</dbReference>
<feature type="domain" description="Outer membrane protein beta-barrel" evidence="3">
    <location>
        <begin position="453"/>
        <end position="909"/>
    </location>
</feature>
<dbReference type="SUPFAM" id="SSF49464">
    <property type="entry name" value="Carboxypeptidase regulatory domain-like"/>
    <property type="match status" value="1"/>
</dbReference>
<gene>
    <name evidence="4" type="ORF">ACFFUU_04535</name>
</gene>
<sequence>MPKSLVLICFIFISTFAFAQKTVSLKGKVVDETTKLPIESATVYLTAVKDSSVVDYTITNKLGNFDFKSKKINQPIFLKVSYISYQETKIQLPSIAEDKDFGTIAMKEFVNSLDEVVVKSEIPPIRIKKDTLEFNAASFKVGADANVEALLKQLPGVEISPDGKITVNGKEVNNILVNGKPFFGKDGKIATQNLPAEIIDKVQVVDTKTKAEELTGDNASSKDKTINLTIQEDKNKGFFGKIVGGYGSDKRYESSLLLNYFKGERKISVLASSNNINSVGFSMDEIFDNMGGGRNSSVYYDDENGSFGVNNMRFGGSGDGITQSNLVGVNYQDKWSKKTDVSGNYFFSNAETENNNRTDKTNLLPTGKTFTNSNSFTKTFNNSHNVSLDYEIALDSTSTITIAPKFSKSLFRNRFTKSQVTRDESLAELNSSSNNDIGENENTNFSTEASFVKKFKKKRRALVINFNTEIGKNDSFQNTNSTTLFADATPDDIRKQNNFANQKNNKYTVEVRYGEPLTDSLRLSLTSEVAYNRIKNSLNTFDFDTGTNDYSDFNSAQSNLVNSKELSYFPSTGLILDKAKINGRINIGPQFISFDAQSNYIGTVTNRNKNYVYPKVKSYLNYDIGKSKSIYANYNYEVALPEASQVLPFENLSNPLNTLIGNENLKPTQIHNLYFNFNNYDYSNRSGYFFYTGIDFRNDAVVSSTVYDANFKSVTTYENVDLTYGAYLGGNWSKSFKKEKRTLRFGFGLDLNYNYDQGLTNAVLFESRNFRTSPKVSLTWSIDNLITIAPSYTYTYTNTDYKNYVIGNAKNFLHKGKIEVTSYFPKHFVVGNDFGYTYNSNIADGYKKDFYLWNTSVGYNFFKDQLLAKVKVYDMLNQNQNTTRRITSTSIIDSENNVLKRYVMFSLTYKLEKFAGKKKGEGGIMILD</sequence>
<dbReference type="SUPFAM" id="SSF56935">
    <property type="entry name" value="Porins"/>
    <property type="match status" value="1"/>
</dbReference>
<accession>A0ABV5GCM3</accession>
<dbReference type="Proteomes" id="UP001589576">
    <property type="component" value="Unassembled WGS sequence"/>
</dbReference>
<feature type="signal peptide" evidence="2">
    <location>
        <begin position="1"/>
        <end position="19"/>
    </location>
</feature>
<protein>
    <submittedName>
        <fullName evidence="4">Outer membrane beta-barrel protein</fullName>
    </submittedName>
</protein>
<evidence type="ECO:0000256" key="2">
    <source>
        <dbReference type="SAM" id="SignalP"/>
    </source>
</evidence>
<feature type="region of interest" description="Disordered" evidence="1">
    <location>
        <begin position="422"/>
        <end position="442"/>
    </location>
</feature>
<dbReference type="EMBL" id="JBHMFB010000012">
    <property type="protein sequence ID" value="MFB9088860.1"/>
    <property type="molecule type" value="Genomic_DNA"/>
</dbReference>
<evidence type="ECO:0000313" key="5">
    <source>
        <dbReference type="Proteomes" id="UP001589576"/>
    </source>
</evidence>
<keyword evidence="5" id="KW-1185">Reference proteome</keyword>
<name>A0ABV5GCM3_9FLAO</name>
<organism evidence="4 5">
    <name type="scientific">Flavobacterium paronense</name>
    <dbReference type="NCBI Taxonomy" id="1392775"/>
    <lineage>
        <taxon>Bacteria</taxon>
        <taxon>Pseudomonadati</taxon>
        <taxon>Bacteroidota</taxon>
        <taxon>Flavobacteriia</taxon>
        <taxon>Flavobacteriales</taxon>
        <taxon>Flavobacteriaceae</taxon>
        <taxon>Flavobacterium</taxon>
    </lineage>
</organism>
<proteinExistence type="predicted"/>
<comment type="caution">
    <text evidence="4">The sequence shown here is derived from an EMBL/GenBank/DDBJ whole genome shotgun (WGS) entry which is preliminary data.</text>
</comment>
<reference evidence="4 5" key="1">
    <citation type="submission" date="2024-09" db="EMBL/GenBank/DDBJ databases">
        <authorList>
            <person name="Sun Q."/>
            <person name="Mori K."/>
        </authorList>
    </citation>
    <scope>NUCLEOTIDE SEQUENCE [LARGE SCALE GENOMIC DNA]</scope>
    <source>
        <strain evidence="4 5">CECT 8460</strain>
    </source>
</reference>
<dbReference type="RefSeq" id="WP_290284393.1">
    <property type="nucleotide sequence ID" value="NZ_JAUFQN010000019.1"/>
</dbReference>